<proteinExistence type="predicted"/>
<reference evidence="2" key="1">
    <citation type="submission" date="2014-09" db="EMBL/GenBank/DDBJ databases">
        <authorList>
            <person name="Magalhaes I.L.F."/>
            <person name="Oliveira U."/>
            <person name="Santos F.R."/>
            <person name="Vidigal T.H.D.A."/>
            <person name="Brescovit A.D."/>
            <person name="Santos A.J."/>
        </authorList>
    </citation>
    <scope>NUCLEOTIDE SEQUENCE</scope>
    <source>
        <tissue evidence="2">Shoot tissue taken approximately 20 cm above the soil surface</tissue>
    </source>
</reference>
<evidence type="ECO:0000256" key="1">
    <source>
        <dbReference type="SAM" id="MobiDB-lite"/>
    </source>
</evidence>
<organism evidence="2">
    <name type="scientific">Arundo donax</name>
    <name type="common">Giant reed</name>
    <name type="synonym">Donax arundinaceus</name>
    <dbReference type="NCBI Taxonomy" id="35708"/>
    <lineage>
        <taxon>Eukaryota</taxon>
        <taxon>Viridiplantae</taxon>
        <taxon>Streptophyta</taxon>
        <taxon>Embryophyta</taxon>
        <taxon>Tracheophyta</taxon>
        <taxon>Spermatophyta</taxon>
        <taxon>Magnoliopsida</taxon>
        <taxon>Liliopsida</taxon>
        <taxon>Poales</taxon>
        <taxon>Poaceae</taxon>
        <taxon>PACMAD clade</taxon>
        <taxon>Arundinoideae</taxon>
        <taxon>Arundineae</taxon>
        <taxon>Arundo</taxon>
    </lineage>
</organism>
<protein>
    <submittedName>
        <fullName evidence="2">Uncharacterized protein</fullName>
    </submittedName>
</protein>
<feature type="compositionally biased region" description="Polar residues" evidence="1">
    <location>
        <begin position="69"/>
        <end position="87"/>
    </location>
</feature>
<feature type="region of interest" description="Disordered" evidence="1">
    <location>
        <begin position="69"/>
        <end position="96"/>
    </location>
</feature>
<name>A0A0A9GAV3_ARUDO</name>
<accession>A0A0A9GAV3</accession>
<evidence type="ECO:0000313" key="2">
    <source>
        <dbReference type="EMBL" id="JAE20579.1"/>
    </source>
</evidence>
<dbReference type="AlphaFoldDB" id="A0A0A9GAV3"/>
<reference evidence="2" key="2">
    <citation type="journal article" date="2015" name="Data Brief">
        <title>Shoot transcriptome of the giant reed, Arundo donax.</title>
        <authorList>
            <person name="Barrero R.A."/>
            <person name="Guerrero F.D."/>
            <person name="Moolhuijzen P."/>
            <person name="Goolsby J.A."/>
            <person name="Tidwell J."/>
            <person name="Bellgard S.E."/>
            <person name="Bellgard M.I."/>
        </authorList>
    </citation>
    <scope>NUCLEOTIDE SEQUENCE</scope>
    <source>
        <tissue evidence="2">Shoot tissue taken approximately 20 cm above the soil surface</tissue>
    </source>
</reference>
<dbReference type="EMBL" id="GBRH01177317">
    <property type="protein sequence ID" value="JAE20579.1"/>
    <property type="molecule type" value="Transcribed_RNA"/>
</dbReference>
<sequence>MDLLSLYTLNKESFYKMGGTNKQILVQRPHFTLLFSPISLSWTETTRNWRGKQLHQICNNTGHCPETYYTPSASSNKKIGSTSTGQIKESPHPRFGLCPVDDDISTVSRVHLS</sequence>